<proteinExistence type="predicted"/>
<keyword evidence="2" id="KW-0677">Repeat</keyword>
<dbReference type="InterPro" id="IPR001680">
    <property type="entry name" value="WD40_rpt"/>
</dbReference>
<comment type="caution">
    <text evidence="4">The sequence shown here is derived from an EMBL/GenBank/DDBJ whole genome shotgun (WGS) entry which is preliminary data.</text>
</comment>
<dbReference type="SMART" id="SM00320">
    <property type="entry name" value="WD40"/>
    <property type="match status" value="5"/>
</dbReference>
<evidence type="ECO:0000313" key="4">
    <source>
        <dbReference type="EMBL" id="GFE54970.1"/>
    </source>
</evidence>
<evidence type="ECO:0000313" key="5">
    <source>
        <dbReference type="Proteomes" id="UP001057455"/>
    </source>
</evidence>
<accession>A0A9W5TBL2</accession>
<dbReference type="PANTHER" id="PTHR10971">
    <property type="entry name" value="MRNA EXPORT FACTOR AND BUB3"/>
    <property type="match status" value="1"/>
</dbReference>
<evidence type="ECO:0000256" key="3">
    <source>
        <dbReference type="PROSITE-ProRule" id="PRU00221"/>
    </source>
</evidence>
<dbReference type="PROSITE" id="PS50082">
    <property type="entry name" value="WD_REPEATS_2"/>
    <property type="match status" value="1"/>
</dbReference>
<dbReference type="Proteomes" id="UP001057455">
    <property type="component" value="Unassembled WGS sequence"/>
</dbReference>
<reference evidence="4" key="1">
    <citation type="submission" date="2019-12" db="EMBL/GenBank/DDBJ databases">
        <title>Genome sequence of Babesia ovis.</title>
        <authorList>
            <person name="Yamagishi J."/>
            <person name="Sevinc F."/>
            <person name="Xuan X."/>
        </authorList>
    </citation>
    <scope>NUCLEOTIDE SEQUENCE</scope>
    <source>
        <strain evidence="4">Selcuk</strain>
    </source>
</reference>
<name>A0A9W5TBL2_BABOV</name>
<dbReference type="AlphaFoldDB" id="A0A9W5TBL2"/>
<evidence type="ECO:0000256" key="2">
    <source>
        <dbReference type="ARBA" id="ARBA00022737"/>
    </source>
</evidence>
<keyword evidence="5" id="KW-1185">Reference proteome</keyword>
<dbReference type="EMBL" id="BLIY01000017">
    <property type="protein sequence ID" value="GFE54970.1"/>
    <property type="molecule type" value="Genomic_DNA"/>
</dbReference>
<dbReference type="SUPFAM" id="SSF50978">
    <property type="entry name" value="WD40 repeat-like"/>
    <property type="match status" value="1"/>
</dbReference>
<organism evidence="4 5">
    <name type="scientific">Babesia ovis</name>
    <dbReference type="NCBI Taxonomy" id="5869"/>
    <lineage>
        <taxon>Eukaryota</taxon>
        <taxon>Sar</taxon>
        <taxon>Alveolata</taxon>
        <taxon>Apicomplexa</taxon>
        <taxon>Aconoidasida</taxon>
        <taxon>Piroplasmida</taxon>
        <taxon>Babesiidae</taxon>
        <taxon>Babesia</taxon>
    </lineage>
</organism>
<dbReference type="Pfam" id="PF00400">
    <property type="entry name" value="WD40"/>
    <property type="match status" value="3"/>
</dbReference>
<evidence type="ECO:0000256" key="1">
    <source>
        <dbReference type="ARBA" id="ARBA00022574"/>
    </source>
</evidence>
<feature type="repeat" description="WD" evidence="3">
    <location>
        <begin position="242"/>
        <end position="267"/>
    </location>
</feature>
<dbReference type="InterPro" id="IPR015943">
    <property type="entry name" value="WD40/YVTN_repeat-like_dom_sf"/>
</dbReference>
<keyword evidence="1 3" id="KW-0853">WD repeat</keyword>
<gene>
    <name evidence="4" type="ORF">BaOVIS_023740</name>
</gene>
<sequence length="333" mass="37380">MLIPLEDPPSHIITRVIFGKTRNILASTSWDKSVKLYEVEDDNHGRKTRSYRDSSPVLDCTFFDSDRKLAFGNLAHQVNVMDAETGQVTLVGQHDAPVRCVEHHERLNVIITGSWDKKIRAFDPRCDSTKPVADVEIFGKVYCMDLLNNTIVVGDSMKRVYIYDISRGFSGFATPDTKDGILKFQYRSIKCFPDNRGFALGSIEGRVAWEYFSKAQEYVSQQYAFKCHRNRAPTDCDLAYAVNSIDFHPRYGTFVTGGADGVVCAWDGHSRKRLWRTTTLATSVASVSFNNTGEKLAIGISDIFQLEGHVSANPSIMVRSINPDECKPRKATS</sequence>
<protein>
    <submittedName>
        <fullName evidence="4">Mitotic checkpoint BUB3 family protein</fullName>
    </submittedName>
</protein>
<dbReference type="InterPro" id="IPR036322">
    <property type="entry name" value="WD40_repeat_dom_sf"/>
</dbReference>
<dbReference type="Gene3D" id="2.130.10.10">
    <property type="entry name" value="YVTN repeat-like/Quinoprotein amine dehydrogenase"/>
    <property type="match status" value="1"/>
</dbReference>
<dbReference type="OrthoDB" id="10262475at2759"/>